<accession>A0A1H4V095</accession>
<evidence type="ECO:0000256" key="1">
    <source>
        <dbReference type="SAM" id="MobiDB-lite"/>
    </source>
</evidence>
<dbReference type="AlphaFoldDB" id="A0A1H4V095"/>
<reference evidence="3" key="1">
    <citation type="submission" date="2016-10" db="EMBL/GenBank/DDBJ databases">
        <authorList>
            <person name="Varghese N."/>
            <person name="Submissions S."/>
        </authorList>
    </citation>
    <scope>NUCLEOTIDE SEQUENCE [LARGE SCALE GENOMIC DNA]</scope>
    <source>
        <strain evidence="3">DSM 44234</strain>
    </source>
</reference>
<dbReference type="Proteomes" id="UP000182241">
    <property type="component" value="Unassembled WGS sequence"/>
</dbReference>
<feature type="region of interest" description="Disordered" evidence="1">
    <location>
        <begin position="164"/>
        <end position="199"/>
    </location>
</feature>
<feature type="compositionally biased region" description="Polar residues" evidence="1">
    <location>
        <begin position="190"/>
        <end position="199"/>
    </location>
</feature>
<dbReference type="RefSeq" id="WP_068742891.1">
    <property type="nucleotide sequence ID" value="NZ_FNSA01000003.1"/>
</dbReference>
<sequence length="199" mass="21535">MTATDPIACRYPAKTLFADEDAATAGAEAIRAKVEAAGRTYDQLYPYRCPGADHWHLSSKRQGISTCPICHRTGTAAWHTGEVWVISAHEYDWEPCEGQGAVAQNPLLEQARHAVEPEEGFGIGASQSVQSAVDSALDAWEDDIAELVRARRRANAAEREVERLRSELADQRASAPDSLHETTAAKAAPSTHTPEGTAE</sequence>
<proteinExistence type="predicted"/>
<evidence type="ECO:0000313" key="2">
    <source>
        <dbReference type="EMBL" id="SEC74406.1"/>
    </source>
</evidence>
<evidence type="ECO:0000313" key="3">
    <source>
        <dbReference type="Proteomes" id="UP000182241"/>
    </source>
</evidence>
<organism evidence="2 3">
    <name type="scientific">Tsukamurella tyrosinosolvens</name>
    <dbReference type="NCBI Taxonomy" id="57704"/>
    <lineage>
        <taxon>Bacteria</taxon>
        <taxon>Bacillati</taxon>
        <taxon>Actinomycetota</taxon>
        <taxon>Actinomycetes</taxon>
        <taxon>Mycobacteriales</taxon>
        <taxon>Tsukamurellaceae</taxon>
        <taxon>Tsukamurella</taxon>
    </lineage>
</organism>
<protein>
    <submittedName>
        <fullName evidence="2">Uncharacterized protein</fullName>
    </submittedName>
</protein>
<keyword evidence="3" id="KW-1185">Reference proteome</keyword>
<dbReference type="EMBL" id="FNSA01000003">
    <property type="protein sequence ID" value="SEC74406.1"/>
    <property type="molecule type" value="Genomic_DNA"/>
</dbReference>
<gene>
    <name evidence="2" type="ORF">SAMN04489793_3098</name>
</gene>
<dbReference type="STRING" id="57704.SAMN04489793_3098"/>
<name>A0A1H4V095_TSUTY</name>